<evidence type="ECO:0000256" key="19">
    <source>
        <dbReference type="RuleBase" id="RU368119"/>
    </source>
</evidence>
<keyword evidence="4" id="KW-0597">Phosphoprotein</keyword>
<evidence type="ECO:0000256" key="4">
    <source>
        <dbReference type="ARBA" id="ARBA00022553"/>
    </source>
</evidence>
<dbReference type="CDD" id="cd02514">
    <property type="entry name" value="GT13_GLCNAC-TI"/>
    <property type="match status" value="1"/>
</dbReference>
<dbReference type="InterPro" id="IPR039474">
    <property type="entry name" value="POMGNT1_PANDER-like"/>
</dbReference>
<dbReference type="AlphaFoldDB" id="I3JM09"/>
<evidence type="ECO:0000256" key="13">
    <source>
        <dbReference type="ARBA" id="ARBA00023136"/>
    </source>
</evidence>
<keyword evidence="9 18" id="KW-0430">Lectin</keyword>
<feature type="transmembrane region" description="Helical" evidence="19">
    <location>
        <begin position="38"/>
        <end position="59"/>
    </location>
</feature>
<dbReference type="PROSITE" id="PS52031">
    <property type="entry name" value="GG_LECTIN"/>
    <property type="match status" value="1"/>
</dbReference>
<comment type="function">
    <text evidence="19">Participates in O-mannosyl glycosylation by catalyzing the addition of N-acetylglucosamine to O-linked mannose on glycoproteins. Catalyzes the synthesis of the GlcNAc(beta1-2)Man(alpha1-)O-Ser/Thr moiety on alpha-dystroglycan and other O-mannosylated proteins, providing the necessary basis for the addition of further carbohydrate moieties. Is specific for alpha linked terminal mannose.</text>
</comment>
<keyword evidence="6" id="KW-0808">Transferase</keyword>
<dbReference type="GO" id="GO:0030246">
    <property type="term" value="F:carbohydrate binding"/>
    <property type="evidence" value="ECO:0007669"/>
    <property type="project" value="UniProtKB-UniRule"/>
</dbReference>
<keyword evidence="15 19" id="KW-0464">Manganese</keyword>
<evidence type="ECO:0000313" key="21">
    <source>
        <dbReference type="Ensembl" id="ENSONIP00000009903.1"/>
    </source>
</evidence>
<keyword evidence="14" id="KW-1015">Disulfide bond</keyword>
<dbReference type="GO" id="GO:0016266">
    <property type="term" value="P:protein O-linked glycosylation via N-acetyl-galactosamine"/>
    <property type="evidence" value="ECO:0007669"/>
    <property type="project" value="TreeGrafter"/>
</dbReference>
<keyword evidence="7 19" id="KW-0812">Transmembrane</keyword>
<dbReference type="RefSeq" id="XP_003448829.1">
    <property type="nucleotide sequence ID" value="XM_003448781.5"/>
</dbReference>
<evidence type="ECO:0000256" key="8">
    <source>
        <dbReference type="ARBA" id="ARBA00022723"/>
    </source>
</evidence>
<evidence type="ECO:0000256" key="15">
    <source>
        <dbReference type="ARBA" id="ARBA00023211"/>
    </source>
</evidence>
<evidence type="ECO:0000256" key="5">
    <source>
        <dbReference type="ARBA" id="ARBA00022676"/>
    </source>
</evidence>
<dbReference type="STRING" id="8128.ENSONIP00000066771"/>
<dbReference type="PANTHER" id="PTHR46396">
    <property type="entry name" value="PROTEIN O-LINKED-MANNOSE BETA-1,2-N-ACETYLGLUCOSAMINYLTRANSFERASE 1"/>
    <property type="match status" value="1"/>
</dbReference>
<dbReference type="InterPro" id="IPR004139">
    <property type="entry name" value="Glyco_trans_13"/>
</dbReference>
<dbReference type="UniPathway" id="UPA00378"/>
<evidence type="ECO:0000256" key="2">
    <source>
        <dbReference type="ARBA" id="ARBA00004922"/>
    </source>
</evidence>
<organism evidence="21 22">
    <name type="scientific">Oreochromis niloticus</name>
    <name type="common">Nile tilapia</name>
    <name type="synonym">Tilapia nilotica</name>
    <dbReference type="NCBI Taxonomy" id="8128"/>
    <lineage>
        <taxon>Eukaryota</taxon>
        <taxon>Metazoa</taxon>
        <taxon>Chordata</taxon>
        <taxon>Craniata</taxon>
        <taxon>Vertebrata</taxon>
        <taxon>Euteleostomi</taxon>
        <taxon>Actinopterygii</taxon>
        <taxon>Neopterygii</taxon>
        <taxon>Teleostei</taxon>
        <taxon>Neoteleostei</taxon>
        <taxon>Acanthomorphata</taxon>
        <taxon>Ovalentaria</taxon>
        <taxon>Cichlomorphae</taxon>
        <taxon>Cichliformes</taxon>
        <taxon>Cichlidae</taxon>
        <taxon>African cichlids</taxon>
        <taxon>Pseudocrenilabrinae</taxon>
        <taxon>Oreochromini</taxon>
        <taxon>Oreochromis</taxon>
    </lineage>
</organism>
<reference evidence="21" key="3">
    <citation type="submission" date="2025-09" db="UniProtKB">
        <authorList>
            <consortium name="Ensembl"/>
        </authorList>
    </citation>
    <scope>IDENTIFICATION</scope>
</reference>
<dbReference type="HOGENOM" id="CLU_024847_0_0_1"/>
<evidence type="ECO:0000313" key="22">
    <source>
        <dbReference type="Proteomes" id="UP000005207"/>
    </source>
</evidence>
<reference evidence="21" key="2">
    <citation type="submission" date="2025-08" db="UniProtKB">
        <authorList>
            <consortium name="Ensembl"/>
        </authorList>
    </citation>
    <scope>IDENTIFICATION</scope>
</reference>
<keyword evidence="10 19" id="KW-0735">Signal-anchor</keyword>
<reference evidence="22" key="1">
    <citation type="submission" date="2012-01" db="EMBL/GenBank/DDBJ databases">
        <title>The Genome Sequence of Oreochromis niloticus (Nile Tilapia).</title>
        <authorList>
            <consortium name="Broad Institute Genome Assembly Team"/>
            <consortium name="Broad Institute Sequencing Platform"/>
            <person name="Di Palma F."/>
            <person name="Johnson J."/>
            <person name="Lander E.S."/>
            <person name="Lindblad-Toh K."/>
        </authorList>
    </citation>
    <scope>NUCLEOTIDE SEQUENCE [LARGE SCALE GENOMIC DNA]</scope>
</reference>
<dbReference type="GeneID" id="100693796"/>
<dbReference type="RefSeq" id="XP_005475684.1">
    <property type="nucleotide sequence ID" value="XM_005475627.4"/>
</dbReference>
<dbReference type="SUPFAM" id="SSF53448">
    <property type="entry name" value="Nucleotide-diphospho-sugar transferases"/>
    <property type="match status" value="1"/>
</dbReference>
<dbReference type="CTD" id="55624"/>
<proteinExistence type="inferred from homology"/>
<comment type="subcellular location">
    <subcellularLocation>
        <location evidence="1 19">Golgi apparatus membrane</location>
        <topology evidence="1 19">Single-pass type II membrane protein</topology>
    </subcellularLocation>
</comment>
<dbReference type="FunFam" id="3.90.550.10:FF:000038">
    <property type="entry name" value="protein O-linked-mannose beta-1,2-N-acetylglucosaminyltransferase 1 isoform X1"/>
    <property type="match status" value="1"/>
</dbReference>
<comment type="cofactor">
    <cofactor evidence="19">
        <name>Mn(2+)</name>
        <dbReference type="ChEBI" id="CHEBI:29035"/>
    </cofactor>
    <text evidence="19">The manganese ion interacts primarily with the substrate UDP-N-acetylglucosamine.</text>
</comment>
<keyword evidence="8 19" id="KW-0479">Metal-binding</keyword>
<dbReference type="OrthoDB" id="440755at2759"/>
<dbReference type="EC" id="2.4.1.-" evidence="19"/>
<dbReference type="InterPro" id="IPR052463">
    <property type="entry name" value="O-linked_mannose_GnT"/>
</dbReference>
<sequence length="653" mass="74964">METWTPNPRAKPFIPRQQRSLYLTWKYKLTNKRTIRRFCQAGAVLFLLITVIVNIKLILDTRRVASEDAAAQEYEDVIPNMETARRPANGRKVLDIEVYSSRSKVYVAVDGTTVLEDDMREQGRGIHVIVLNQATGHVMAKRIFDTYSPHEDEAMILFLNMVTRGRILIFTIKDEGTFHLKDAAKNLLKSLGSQVSLNLSWRDMWTLVVKKGGQVYGEKHSKSPALSTWGDPVLLKTEVQLTASEEAECHWADTELNRRRKLFCSKVEGYGSICSCKDPAPVEFNPDPLPNNNVFNVPVAVIAGNRPNYLYRMLRSLLSAHGVNPQMITVFIDGYYEEPMDVVDLFGLKGVQHTPISIKNARVSQHYKASLTATFNLHPDANYAIVLEEDLDISIDFFSFLSQTIHLLDEDDSLYCISAWNDQGYEHTAEDPALLYRVESMPGLGWVLKKSLYKDELEPKWPTPEKLWDWDMWMRMPEQRKGRECIIPDVSRSYHFGIIGLNMNGYFHEVYFKKHKFNTVPNVQLKNVGSLKKDAYEVEIQNLLKEAEVLDHTKNPCEDSFLPDSEGKIYIMFIKMESETDTSTWTELAKCLHVWDLDVRGYHRGLWRLFRKRNHVLVVAVPISPYSVRKPANVTPIHLEPPPKEEGAPVEQM</sequence>
<evidence type="ECO:0000256" key="14">
    <source>
        <dbReference type="ARBA" id="ARBA00023157"/>
    </source>
</evidence>
<comment type="catalytic activity">
    <reaction evidence="17 19">
        <text>3-O-(alpha-D-mannosyl)-L-threonyl-[protein] + UDP-N-acetyl-alpha-D-glucosamine = 3-O-(N-acetyl-beta-D-glucosaminyl-(1-&gt;2)-alpha-D-mannosyl)-L-threonyl-[protein] + UDP + H(+)</text>
        <dbReference type="Rhea" id="RHEA:54128"/>
        <dbReference type="Rhea" id="RHEA-COMP:13547"/>
        <dbReference type="Rhea" id="RHEA-COMP:13802"/>
        <dbReference type="ChEBI" id="CHEBI:15378"/>
        <dbReference type="ChEBI" id="CHEBI:57705"/>
        <dbReference type="ChEBI" id="CHEBI:58223"/>
        <dbReference type="ChEBI" id="CHEBI:137323"/>
        <dbReference type="ChEBI" id="CHEBI:138067"/>
    </reaction>
</comment>
<evidence type="ECO:0000256" key="12">
    <source>
        <dbReference type="ARBA" id="ARBA00023034"/>
    </source>
</evidence>
<evidence type="ECO:0000256" key="1">
    <source>
        <dbReference type="ARBA" id="ARBA00004323"/>
    </source>
</evidence>
<comment type="pathway">
    <text evidence="2 19">Protein modification; protein glycosylation.</text>
</comment>
<accession>I3JM09</accession>
<evidence type="ECO:0000256" key="17">
    <source>
        <dbReference type="ARBA" id="ARBA00049045"/>
    </source>
</evidence>
<dbReference type="InterPro" id="IPR029044">
    <property type="entry name" value="Nucleotide-diphossugar_trans"/>
</dbReference>
<evidence type="ECO:0000256" key="9">
    <source>
        <dbReference type="ARBA" id="ARBA00022734"/>
    </source>
</evidence>
<dbReference type="GO" id="GO:0000139">
    <property type="term" value="C:Golgi membrane"/>
    <property type="evidence" value="ECO:0007669"/>
    <property type="project" value="UniProtKB-SubCell"/>
</dbReference>
<dbReference type="Ensembl" id="ENSONIT00000009909.2">
    <property type="protein sequence ID" value="ENSONIP00000009903.1"/>
    <property type="gene ID" value="ENSONIG00000007857.2"/>
</dbReference>
<evidence type="ECO:0000256" key="7">
    <source>
        <dbReference type="ARBA" id="ARBA00022692"/>
    </source>
</evidence>
<comment type="similarity">
    <text evidence="3 19">Belongs to the glycosyltransferase 13 family.</text>
</comment>
<dbReference type="CDD" id="cd13937">
    <property type="entry name" value="PANDER_GnT-1_2_like"/>
    <property type="match status" value="1"/>
</dbReference>
<dbReference type="Pfam" id="PF15711">
    <property type="entry name" value="ILEI"/>
    <property type="match status" value="1"/>
</dbReference>
<dbReference type="GO" id="GO:0030145">
    <property type="term" value="F:manganese ion binding"/>
    <property type="evidence" value="ECO:0007669"/>
    <property type="project" value="UniProtKB-UniRule"/>
</dbReference>
<dbReference type="PANTHER" id="PTHR46396:SF1">
    <property type="entry name" value="PROTEIN O-LINKED-MANNOSE BETA-1,2-N-ACETYLGLUCOSAMINYLTRANSFERASE 1"/>
    <property type="match status" value="1"/>
</dbReference>
<gene>
    <name evidence="21" type="primary">POMGNT1</name>
    <name evidence="21" type="synonym">pomgnt1</name>
</gene>
<dbReference type="InterPro" id="IPR039477">
    <property type="entry name" value="ILEI/PANDER_dom"/>
</dbReference>
<keyword evidence="11 19" id="KW-1133">Transmembrane helix</keyword>
<evidence type="ECO:0000256" key="11">
    <source>
        <dbReference type="ARBA" id="ARBA00022989"/>
    </source>
</evidence>
<evidence type="ECO:0000256" key="10">
    <source>
        <dbReference type="ARBA" id="ARBA00022968"/>
    </source>
</evidence>
<dbReference type="eggNOG" id="ENOG502QSG3">
    <property type="taxonomic scope" value="Eukaryota"/>
</dbReference>
<protein>
    <recommendedName>
        <fullName evidence="19">Protein O-linked-mannose beta-1,2-N-acetylglucosaminyltransferase</fullName>
        <shortName evidence="19">POMGnT1</shortName>
        <ecNumber evidence="19">2.4.1.-</ecNumber>
    </recommendedName>
</protein>
<dbReference type="GeneTree" id="ENSGT00530000063632"/>
<feature type="domain" description="ILEI/PANDER" evidence="20">
    <location>
        <begin position="124"/>
        <end position="213"/>
    </location>
</feature>
<comment type="subunit">
    <text evidence="16">Interacts with DAG1 (via O-linked mannose moiety). Interacts (via transmembrane domain) with FKTN; the interaction is direct and is required for normal location in Golgi membranes.</text>
</comment>
<dbReference type="GO" id="GO:0047223">
    <property type="term" value="F:beta-1,3-galactosyl-O-glycosyl-glycoprotein beta-1,3-N-acetylglucosaminyltransferase activity"/>
    <property type="evidence" value="ECO:0007669"/>
    <property type="project" value="TreeGrafter"/>
</dbReference>
<dbReference type="Proteomes" id="UP000005207">
    <property type="component" value="Linkage group LG17"/>
</dbReference>
<name>I3JM09_ORENI</name>
<keyword evidence="13 19" id="KW-0472">Membrane</keyword>
<evidence type="ECO:0000256" key="16">
    <source>
        <dbReference type="ARBA" id="ARBA00046887"/>
    </source>
</evidence>
<comment type="domain">
    <text evidence="19">The stem domain mediates specific interaction with beta-linked N-acetylglucosamine moieties of O-glycosylated proteins. It also interacts with its product, N-acetyl-beta-D-glucosaminyl-(1-&gt;2)-O-alpha-D-mannosylprotein.</text>
</comment>
<evidence type="ECO:0000256" key="18">
    <source>
        <dbReference type="PROSITE-ProRule" id="PRU01375"/>
    </source>
</evidence>
<keyword evidence="22" id="KW-1185">Reference proteome</keyword>
<evidence type="ECO:0000259" key="20">
    <source>
        <dbReference type="Pfam" id="PF15711"/>
    </source>
</evidence>
<keyword evidence="12 19" id="KW-0333">Golgi apparatus</keyword>
<dbReference type="Gene3D" id="3.90.550.10">
    <property type="entry name" value="Spore Coat Polysaccharide Biosynthesis Protein SpsA, Chain A"/>
    <property type="match status" value="1"/>
</dbReference>
<dbReference type="KEGG" id="onl:100693796"/>
<dbReference type="Pfam" id="PF03071">
    <property type="entry name" value="GNT-I"/>
    <property type="match status" value="1"/>
</dbReference>
<evidence type="ECO:0000256" key="3">
    <source>
        <dbReference type="ARBA" id="ARBA00006492"/>
    </source>
</evidence>
<keyword evidence="5 19" id="KW-0328">Glycosyltransferase</keyword>
<evidence type="ECO:0000256" key="6">
    <source>
        <dbReference type="ARBA" id="ARBA00022679"/>
    </source>
</evidence>